<comment type="caution">
    <text evidence="1">The sequence shown here is derived from an EMBL/GenBank/DDBJ whole genome shotgun (WGS) entry which is preliminary data.</text>
</comment>
<evidence type="ECO:0000313" key="1">
    <source>
        <dbReference type="EMBL" id="GIX93998.1"/>
    </source>
</evidence>
<keyword evidence="2" id="KW-1185">Reference proteome</keyword>
<name>A0AAV4PC03_9ARAC</name>
<dbReference type="AlphaFoldDB" id="A0AAV4PC03"/>
<dbReference type="EMBL" id="BPLQ01002562">
    <property type="protein sequence ID" value="GIX93998.1"/>
    <property type="molecule type" value="Genomic_DNA"/>
</dbReference>
<dbReference type="Proteomes" id="UP001054837">
    <property type="component" value="Unassembled WGS sequence"/>
</dbReference>
<protein>
    <submittedName>
        <fullName evidence="1">Uncharacterized protein</fullName>
    </submittedName>
</protein>
<reference evidence="1 2" key="1">
    <citation type="submission" date="2021-06" db="EMBL/GenBank/DDBJ databases">
        <title>Caerostris darwini draft genome.</title>
        <authorList>
            <person name="Kono N."/>
            <person name="Arakawa K."/>
        </authorList>
    </citation>
    <scope>NUCLEOTIDE SEQUENCE [LARGE SCALE GENOMIC DNA]</scope>
</reference>
<proteinExistence type="predicted"/>
<organism evidence="1 2">
    <name type="scientific">Caerostris darwini</name>
    <dbReference type="NCBI Taxonomy" id="1538125"/>
    <lineage>
        <taxon>Eukaryota</taxon>
        <taxon>Metazoa</taxon>
        <taxon>Ecdysozoa</taxon>
        <taxon>Arthropoda</taxon>
        <taxon>Chelicerata</taxon>
        <taxon>Arachnida</taxon>
        <taxon>Araneae</taxon>
        <taxon>Araneomorphae</taxon>
        <taxon>Entelegynae</taxon>
        <taxon>Araneoidea</taxon>
        <taxon>Araneidae</taxon>
        <taxon>Caerostris</taxon>
    </lineage>
</organism>
<sequence>MGAVVEVSKYLVGEGLGDMIAEDIKELLVEEETDEASLVEMISGIHDNPSEDDSTGEHEEVKRFTLQSTKKGLCFVEQLKLYFLYEDPSNERSSNFKRDLHKRLAPCQEIYKVLFI</sequence>
<evidence type="ECO:0000313" key="2">
    <source>
        <dbReference type="Proteomes" id="UP001054837"/>
    </source>
</evidence>
<gene>
    <name evidence="1" type="ORF">CDAR_594281</name>
</gene>
<accession>A0AAV4PC03</accession>